<dbReference type="PATRIC" id="fig|294671.3.peg.1130"/>
<dbReference type="EMBL" id="FOTL01000003">
    <property type="protein sequence ID" value="SFL24249.1"/>
    <property type="molecule type" value="Genomic_DNA"/>
</dbReference>
<reference evidence="4" key="3">
    <citation type="submission" date="2016-10" db="EMBL/GenBank/DDBJ databases">
        <authorList>
            <person name="de Groot N.N."/>
        </authorList>
    </citation>
    <scope>NUCLEOTIDE SEQUENCE [LARGE SCALE GENOMIC DNA]</scope>
    <source>
        <strain evidence="4">DSM 16632</strain>
    </source>
</reference>
<accession>A0A126R0R4</accession>
<reference evidence="3 5" key="1">
    <citation type="journal article" date="2016" name="Genome Announc.">
        <title>Draft Genome Sequence of the Rumen Methanogen Methanobrevibacter olleyae YLM1.</title>
        <authorList>
            <person name="Kelly W.J."/>
            <person name="Li D."/>
            <person name="Lambie S.C."/>
            <person name="Cox F."/>
            <person name="Attwood G.T."/>
            <person name="Altermann E."/>
            <person name="Leahy S.C."/>
        </authorList>
    </citation>
    <scope>NUCLEOTIDE SEQUENCE [LARGE SCALE GENOMIC DNA]</scope>
    <source>
        <strain evidence="3 5">YLM1</strain>
    </source>
</reference>
<evidence type="ECO:0000313" key="4">
    <source>
        <dbReference type="EMBL" id="SFL24249.1"/>
    </source>
</evidence>
<evidence type="ECO:0000313" key="5">
    <source>
        <dbReference type="Proteomes" id="UP000066376"/>
    </source>
</evidence>
<keyword evidence="1" id="KW-0175">Coiled coil</keyword>
<dbReference type="Proteomes" id="UP000066376">
    <property type="component" value="Chromosome"/>
</dbReference>
<sequence>MSKKMDNKENDEQKSNNYEFDKSGFKSNDYEDVEEFNIWDLEQIFKDRVKALQDLNNEFWGAYEESKTRASGRRADKKERLQPLSVRVKPHTKRFLKEESLLSAREILEIYEEFNNASEDYINSLKRDEILLKEELAEIELKLQNAKEFTERLNHIKEAKEKRNEKIKIDIE</sequence>
<evidence type="ECO:0000256" key="2">
    <source>
        <dbReference type="SAM" id="MobiDB-lite"/>
    </source>
</evidence>
<gene>
    <name evidence="4" type="ORF">SAMN02910297_00335</name>
    <name evidence="3" type="ORF">YLM1_1079</name>
</gene>
<dbReference type="GeneID" id="28489383"/>
<dbReference type="AlphaFoldDB" id="A0A126R0R4"/>
<dbReference type="Proteomes" id="UP000183442">
    <property type="component" value="Unassembled WGS sequence"/>
</dbReference>
<dbReference type="STRING" id="294671.YLM1_1079"/>
<reference evidence="5" key="2">
    <citation type="submission" date="2016-02" db="EMBL/GenBank/DDBJ databases">
        <title>The draft genome sequence of the rumen methanogen Methanobrevibacter olleyae YLM1.</title>
        <authorList>
            <consortium name="New Zealand Agricultural Greenhouse Gas Research Centre/Pastoral Greenhouse Gas Research Consortium"/>
            <person name="Kelly W.J."/>
            <person name="Li D."/>
            <person name="Lambie S.C."/>
            <person name="Attwood G.T."/>
            <person name="Altermann E."/>
            <person name="Leahy S.C."/>
        </authorList>
    </citation>
    <scope>NUCLEOTIDE SEQUENCE [LARGE SCALE GENOMIC DNA]</scope>
    <source>
        <strain evidence="5">YLM1</strain>
    </source>
</reference>
<protein>
    <submittedName>
        <fullName evidence="3">Uncharacterized protein</fullName>
    </submittedName>
</protein>
<dbReference type="KEGG" id="mol:YLM1_1079"/>
<evidence type="ECO:0000256" key="1">
    <source>
        <dbReference type="SAM" id="Coils"/>
    </source>
</evidence>
<organism evidence="3 5">
    <name type="scientific">Methanobrevibacter olleyae</name>
    <dbReference type="NCBI Taxonomy" id="294671"/>
    <lineage>
        <taxon>Archaea</taxon>
        <taxon>Methanobacteriati</taxon>
        <taxon>Methanobacteriota</taxon>
        <taxon>Methanomada group</taxon>
        <taxon>Methanobacteria</taxon>
        <taxon>Methanobacteriales</taxon>
        <taxon>Methanobacteriaceae</taxon>
        <taxon>Methanobrevibacter</taxon>
    </lineage>
</organism>
<feature type="compositionally biased region" description="Basic and acidic residues" evidence="2">
    <location>
        <begin position="1"/>
        <end position="24"/>
    </location>
</feature>
<evidence type="ECO:0000313" key="3">
    <source>
        <dbReference type="EMBL" id="AMK15636.1"/>
    </source>
</evidence>
<dbReference type="OrthoDB" id="78032at2157"/>
<name>A0A126R0R4_METOL</name>
<feature type="region of interest" description="Disordered" evidence="2">
    <location>
        <begin position="1"/>
        <end position="25"/>
    </location>
</feature>
<evidence type="ECO:0000313" key="6">
    <source>
        <dbReference type="Proteomes" id="UP000183442"/>
    </source>
</evidence>
<keyword evidence="5" id="KW-1185">Reference proteome</keyword>
<feature type="coiled-coil region" evidence="1">
    <location>
        <begin position="122"/>
        <end position="152"/>
    </location>
</feature>
<dbReference type="EMBL" id="CP014265">
    <property type="protein sequence ID" value="AMK15636.1"/>
    <property type="molecule type" value="Genomic_DNA"/>
</dbReference>
<proteinExistence type="predicted"/>
<dbReference type="RefSeq" id="WP_067147039.1">
    <property type="nucleotide sequence ID" value="NZ_CP014265.1"/>
</dbReference>
<reference evidence="6" key="4">
    <citation type="submission" date="2016-10" db="EMBL/GenBank/DDBJ databases">
        <authorList>
            <person name="Varghese N."/>
        </authorList>
    </citation>
    <scope>NUCLEOTIDE SEQUENCE [LARGE SCALE GENOMIC DNA]</scope>
    <source>
        <strain evidence="6">DSM 16632</strain>
    </source>
</reference>